<dbReference type="Gene3D" id="1.25.40.430">
    <property type="match status" value="1"/>
</dbReference>
<keyword evidence="8" id="KW-1185">Reference proteome</keyword>
<accession>A0A9Q0G8X2</accession>
<keyword evidence="7" id="KW-0418">Kinase</keyword>
<evidence type="ECO:0000256" key="4">
    <source>
        <dbReference type="ARBA" id="ARBA00023328"/>
    </source>
</evidence>
<comment type="caution">
    <text evidence="7">The sequence shown here is derived from an EMBL/GenBank/DDBJ whole genome shotgun (WGS) entry which is preliminary data.</text>
</comment>
<dbReference type="Pfam" id="PF08311">
    <property type="entry name" value="Mad3_BUB1_I"/>
    <property type="match status" value="1"/>
</dbReference>
<evidence type="ECO:0000256" key="2">
    <source>
        <dbReference type="ARBA" id="ARBA00022454"/>
    </source>
</evidence>
<dbReference type="PROSITE" id="PS50011">
    <property type="entry name" value="PROTEIN_KINASE_DOM"/>
    <property type="match status" value="1"/>
</dbReference>
<dbReference type="GO" id="GO:0007094">
    <property type="term" value="P:mitotic spindle assembly checkpoint signaling"/>
    <property type="evidence" value="ECO:0007669"/>
    <property type="project" value="InterPro"/>
</dbReference>
<name>A0A9Q0G8X2_9ROSI</name>
<gene>
    <name evidence="7" type="primary">BUB1</name>
    <name evidence="7" type="ORF">Tsubulata_005737</name>
</gene>
<dbReference type="GO" id="GO:0004672">
    <property type="term" value="F:protein kinase activity"/>
    <property type="evidence" value="ECO:0007669"/>
    <property type="project" value="InterPro"/>
</dbReference>
<dbReference type="Gene3D" id="1.10.510.10">
    <property type="entry name" value="Transferase(Phosphotransferase) domain 1"/>
    <property type="match status" value="1"/>
</dbReference>
<evidence type="ECO:0000313" key="8">
    <source>
        <dbReference type="Proteomes" id="UP001141552"/>
    </source>
</evidence>
<feature type="domain" description="BUB1 N-terminal" evidence="6">
    <location>
        <begin position="1"/>
        <end position="153"/>
    </location>
</feature>
<dbReference type="SMART" id="SM00777">
    <property type="entry name" value="Mad3_BUB1_I"/>
    <property type="match status" value="1"/>
</dbReference>
<feature type="domain" description="Protein kinase" evidence="5">
    <location>
        <begin position="217"/>
        <end position="516"/>
    </location>
</feature>
<dbReference type="OrthoDB" id="248495at2759"/>
<evidence type="ECO:0000256" key="3">
    <source>
        <dbReference type="ARBA" id="ARBA00022838"/>
    </source>
</evidence>
<reference evidence="7" key="2">
    <citation type="journal article" date="2023" name="Plants (Basel)">
        <title>Annotation of the Turnera subulata (Passifloraceae) Draft Genome Reveals the S-Locus Evolved after the Divergence of Turneroideae from Passifloroideae in a Stepwise Manner.</title>
        <authorList>
            <person name="Henning P.M."/>
            <person name="Roalson E.H."/>
            <person name="Mir W."/>
            <person name="McCubbin A.G."/>
            <person name="Shore J.S."/>
        </authorList>
    </citation>
    <scope>NUCLEOTIDE SEQUENCE</scope>
    <source>
        <strain evidence="7">F60SS</strain>
    </source>
</reference>
<dbReference type="EMBL" id="JAKUCV010001627">
    <property type="protein sequence ID" value="KAJ4845605.1"/>
    <property type="molecule type" value="Genomic_DNA"/>
</dbReference>
<dbReference type="GO" id="GO:0005524">
    <property type="term" value="F:ATP binding"/>
    <property type="evidence" value="ECO:0007669"/>
    <property type="project" value="InterPro"/>
</dbReference>
<dbReference type="GO" id="GO:0051754">
    <property type="term" value="P:meiotic sister chromatid cohesion, centromeric"/>
    <property type="evidence" value="ECO:0007669"/>
    <property type="project" value="TreeGrafter"/>
</dbReference>
<dbReference type="GO" id="GO:0000776">
    <property type="term" value="C:kinetochore"/>
    <property type="evidence" value="ECO:0007669"/>
    <property type="project" value="UniProtKB-KW"/>
</dbReference>
<keyword evidence="3" id="KW-0995">Kinetochore</keyword>
<sequence>MADHASFAPDPLLPWLWSIKKALDAKSYGPDLDKLVADCITTFNHNAQYQNDPRFLKIWLLHLETRDDYDAVFRELEESKICGDQPLLYELYASLLEAKENWLGALKVYQIGISRRAKPLERLKHAQDLFLDRMSYRLKNAASSLPKIDAHQSFELGDSVYPWSRTTMNWLLNKINHKIVKYDGYHPSNKAYPGEVSLSSLRNLSRNKIVKLGGKKYQIKGCAGQGGFAQVFKAYVDSNPNEVVALKIQKPPYPWEFHMYRQLDQRLPDKARPNFGFAHRMHSYSDYSILVCDYLPNGTLQDAINSYVVTGKPMDEVVCMYYTIEMLYMLETLHGVGIIHGDFKPDNLLARYSRDDLTEDGFRDRSGSWSDQGLCLVDWGKGIDLHLFPDDIEFEGDCRTSGFSCVEMQKNKRWKFQASQVDTYGLCVTVHMMLHNSYMEIEKKATSDKGHIYLPKAPFKRYWNELWKNLFTELLNSNPGNDTQKLKNLRESFQDYLCSEPKRLKKLKDLLEKQRLSLCSN</sequence>
<proteinExistence type="predicted"/>
<dbReference type="PROSITE" id="PS51489">
    <property type="entry name" value="BUB1_N"/>
    <property type="match status" value="1"/>
</dbReference>
<evidence type="ECO:0000256" key="1">
    <source>
        <dbReference type="ARBA" id="ARBA00004629"/>
    </source>
</evidence>
<dbReference type="Pfam" id="PF00069">
    <property type="entry name" value="Pkinase"/>
    <property type="match status" value="1"/>
</dbReference>
<dbReference type="AlphaFoldDB" id="A0A9Q0G8X2"/>
<dbReference type="InterPro" id="IPR013212">
    <property type="entry name" value="Mad3/Bub1_I"/>
</dbReference>
<organism evidence="7 8">
    <name type="scientific">Turnera subulata</name>
    <dbReference type="NCBI Taxonomy" id="218843"/>
    <lineage>
        <taxon>Eukaryota</taxon>
        <taxon>Viridiplantae</taxon>
        <taxon>Streptophyta</taxon>
        <taxon>Embryophyta</taxon>
        <taxon>Tracheophyta</taxon>
        <taxon>Spermatophyta</taxon>
        <taxon>Magnoliopsida</taxon>
        <taxon>eudicotyledons</taxon>
        <taxon>Gunneridae</taxon>
        <taxon>Pentapetalae</taxon>
        <taxon>rosids</taxon>
        <taxon>fabids</taxon>
        <taxon>Malpighiales</taxon>
        <taxon>Passifloraceae</taxon>
        <taxon>Turnera</taxon>
    </lineage>
</organism>
<dbReference type="GO" id="GO:0032991">
    <property type="term" value="C:protein-containing complex"/>
    <property type="evidence" value="ECO:0007669"/>
    <property type="project" value="UniProtKB-ARBA"/>
</dbReference>
<keyword evidence="4" id="KW-0137">Centromere</keyword>
<protein>
    <submittedName>
        <fullName evidence="7">Protein kinase</fullName>
    </submittedName>
</protein>
<dbReference type="SUPFAM" id="SSF56112">
    <property type="entry name" value="Protein kinase-like (PK-like)"/>
    <property type="match status" value="1"/>
</dbReference>
<dbReference type="InterPro" id="IPR000719">
    <property type="entry name" value="Prot_kinase_dom"/>
</dbReference>
<keyword evidence="7" id="KW-0808">Transferase</keyword>
<dbReference type="PANTHER" id="PTHR14030">
    <property type="entry name" value="MITOTIC CHECKPOINT SERINE/THREONINE-PROTEIN KINASE BUB1"/>
    <property type="match status" value="1"/>
</dbReference>
<keyword evidence="2" id="KW-0158">Chromosome</keyword>
<evidence type="ECO:0000313" key="7">
    <source>
        <dbReference type="EMBL" id="KAJ4845605.1"/>
    </source>
</evidence>
<dbReference type="Proteomes" id="UP001141552">
    <property type="component" value="Unassembled WGS sequence"/>
</dbReference>
<dbReference type="SMART" id="SM00220">
    <property type="entry name" value="S_TKc"/>
    <property type="match status" value="1"/>
</dbReference>
<dbReference type="InterPro" id="IPR011009">
    <property type="entry name" value="Kinase-like_dom_sf"/>
</dbReference>
<evidence type="ECO:0000259" key="6">
    <source>
        <dbReference type="PROSITE" id="PS51489"/>
    </source>
</evidence>
<comment type="subcellular location">
    <subcellularLocation>
        <location evidence="1">Chromosome</location>
        <location evidence="1">Centromere</location>
        <location evidence="1">Kinetochore</location>
    </subcellularLocation>
</comment>
<reference evidence="7" key="1">
    <citation type="submission" date="2022-02" db="EMBL/GenBank/DDBJ databases">
        <authorList>
            <person name="Henning P.M."/>
            <person name="McCubbin A.G."/>
            <person name="Shore J.S."/>
        </authorList>
    </citation>
    <scope>NUCLEOTIDE SEQUENCE</scope>
    <source>
        <strain evidence="7">F60SS</strain>
        <tissue evidence="7">Leaves</tissue>
    </source>
</reference>
<dbReference type="PANTHER" id="PTHR14030:SF4">
    <property type="entry name" value="BUB1 KINASE, ISOFORM A-RELATED"/>
    <property type="match status" value="1"/>
</dbReference>
<dbReference type="InterPro" id="IPR015661">
    <property type="entry name" value="Bub1/Mad3"/>
</dbReference>
<evidence type="ECO:0000259" key="5">
    <source>
        <dbReference type="PROSITE" id="PS50011"/>
    </source>
</evidence>